<sequence length="117" mass="13524">MMKEAQFSKQVVKYLKEKGALVNVNTANMFDKVGRSDVECCYKGYWISLELKVGSYQPDPLQISYLQKVREAGGFGLILRDNIQELMVLLHCIDNCVERQYKQPELPEIKIGEIEYD</sequence>
<dbReference type="GO" id="GO:0003676">
    <property type="term" value="F:nucleic acid binding"/>
    <property type="evidence" value="ECO:0007669"/>
    <property type="project" value="InterPro"/>
</dbReference>
<dbReference type="InterPro" id="IPR011335">
    <property type="entry name" value="Restrct_endonuc-II-like"/>
</dbReference>
<evidence type="ECO:0000313" key="1">
    <source>
        <dbReference type="EMBL" id="DAE25849.1"/>
    </source>
</evidence>
<organism evidence="1">
    <name type="scientific">Siphoviridae sp. ctu8P6</name>
    <dbReference type="NCBI Taxonomy" id="2827282"/>
    <lineage>
        <taxon>Viruses</taxon>
        <taxon>Duplodnaviria</taxon>
        <taxon>Heunggongvirae</taxon>
        <taxon>Uroviricota</taxon>
        <taxon>Caudoviricetes</taxon>
    </lineage>
</organism>
<dbReference type="EMBL" id="BK015803">
    <property type="protein sequence ID" value="DAE25849.1"/>
    <property type="molecule type" value="Genomic_DNA"/>
</dbReference>
<protein>
    <submittedName>
        <fullName evidence="1">Nuclease</fullName>
    </submittedName>
</protein>
<dbReference type="Gene3D" id="3.40.1350.10">
    <property type="match status" value="1"/>
</dbReference>
<dbReference type="SUPFAM" id="SSF52980">
    <property type="entry name" value="Restriction endonuclease-like"/>
    <property type="match status" value="1"/>
</dbReference>
<proteinExistence type="predicted"/>
<accession>A0A8S5R435</accession>
<name>A0A8S5R435_9CAUD</name>
<dbReference type="InterPro" id="IPR011856">
    <property type="entry name" value="tRNA_endonuc-like_dom_sf"/>
</dbReference>
<reference evidence="1" key="1">
    <citation type="journal article" date="2021" name="Proc. Natl. Acad. Sci. U.S.A.">
        <title>A Catalog of Tens of Thousands of Viruses from Human Metagenomes Reveals Hidden Associations with Chronic Diseases.</title>
        <authorList>
            <person name="Tisza M.J."/>
            <person name="Buck C.B."/>
        </authorList>
    </citation>
    <scope>NUCLEOTIDE SEQUENCE</scope>
    <source>
        <strain evidence="1">Ctu8P6</strain>
    </source>
</reference>